<dbReference type="STRING" id="1074467.JP39_04220"/>
<reference evidence="3 4" key="1">
    <citation type="submission" date="2015-08" db="EMBL/GenBank/DDBJ databases">
        <title>Genomic sequence of Lactobacillus heilongjiangensis DSM 28069, isolated from Chinese traditional pickle.</title>
        <authorList>
            <person name="Jiang X."/>
            <person name="Zheng B."/>
            <person name="Cheng H."/>
        </authorList>
    </citation>
    <scope>NUCLEOTIDE SEQUENCE [LARGE SCALE GENOMIC DNA]</scope>
    <source>
        <strain evidence="3 4">DSM 28069</strain>
    </source>
</reference>
<dbReference type="KEGG" id="lhi:JP39_04220"/>
<proteinExistence type="predicted"/>
<dbReference type="RefSeq" id="WP_041500783.1">
    <property type="nucleotide sequence ID" value="NZ_BJDV01000012.1"/>
</dbReference>
<dbReference type="AlphaFoldDB" id="A0A0K2LBJ0"/>
<dbReference type="Proteomes" id="UP000061546">
    <property type="component" value="Chromosome"/>
</dbReference>
<sequence>MKRRIMVAATGLSAGTLVAVSVVNPRLVSDLVRVELVKAEYEEWKGEVLIEEPEILTLTSNTWKFDLGPFLSSNARIIGGYNGQNNVEVCIETSEGIKSYGTASAGIIEIQNIMEKSDMVEEQLTKVYSGTLIVKFQEEHNVSGDRREVTVKQSYQIRKTEGIQFEEYNKVEINEGDELNLDQLVKYAHDEFGADIKHSIKYSDDSKIVDSSIPGVYPIRLIFDGYGGGFSCTVTVKENGDTKEPIEPIIKTKDVNLDYGEKWSNELGFDYAKDGEGKSIPIDDLYIVGGDKIDPFSPNIYYVKYYYKEDPDIFATSIVTVGEKTETSETDTDDENTGSGAGGNKTSNIKEIGATNIMTDKESINIYDQNGIKTGEKSLSDQTTDFVTNEENEVDGNKYYSIGNNEWVMAKDVKLFNFSDSNVQTHGDSFKGLTKLNSGAVTDRGLEKTTDWYTDRTAYFENELHHRVATHEWVHDDHVVKYQSVSGLVHTDETAQLYSSQGEKWTDRALAKNAIFFTDKKAMINGKLMYRVATDEWVDADTVTFK</sequence>
<name>A0A0K2LBJ0_9LACO</name>
<evidence type="ECO:0000313" key="4">
    <source>
        <dbReference type="Proteomes" id="UP000061546"/>
    </source>
</evidence>
<dbReference type="InterPro" id="IPR024968">
    <property type="entry name" value="SlpA_C_lactobacillus"/>
</dbReference>
<dbReference type="EMBL" id="CP012559">
    <property type="protein sequence ID" value="ALB28625.1"/>
    <property type="molecule type" value="Genomic_DNA"/>
</dbReference>
<protein>
    <recommendedName>
        <fullName evidence="2">S-layer protein C-terminal domain-containing protein</fullName>
    </recommendedName>
</protein>
<gene>
    <name evidence="3" type="ORF">JP39_04220</name>
</gene>
<organism evidence="3 4">
    <name type="scientific">Companilactobacillus heilongjiangensis</name>
    <dbReference type="NCBI Taxonomy" id="1074467"/>
    <lineage>
        <taxon>Bacteria</taxon>
        <taxon>Bacillati</taxon>
        <taxon>Bacillota</taxon>
        <taxon>Bacilli</taxon>
        <taxon>Lactobacillales</taxon>
        <taxon>Lactobacillaceae</taxon>
        <taxon>Companilactobacillus</taxon>
    </lineage>
</organism>
<feature type="region of interest" description="Disordered" evidence="1">
    <location>
        <begin position="324"/>
        <end position="348"/>
    </location>
</feature>
<keyword evidence="4" id="KW-1185">Reference proteome</keyword>
<dbReference type="Pfam" id="PF03217">
    <property type="entry name" value="SlpA"/>
    <property type="match status" value="1"/>
</dbReference>
<feature type="domain" description="S-layer protein C-terminal" evidence="2">
    <location>
        <begin position="366"/>
        <end position="410"/>
    </location>
</feature>
<evidence type="ECO:0000259" key="2">
    <source>
        <dbReference type="Pfam" id="PF03217"/>
    </source>
</evidence>
<accession>A0A0K2LBJ0</accession>
<evidence type="ECO:0000256" key="1">
    <source>
        <dbReference type="SAM" id="MobiDB-lite"/>
    </source>
</evidence>
<evidence type="ECO:0000313" key="3">
    <source>
        <dbReference type="EMBL" id="ALB28625.1"/>
    </source>
</evidence>